<sequence>MSRRNWEVFPGRNKFYCDGRIIMARNNGVFYFTVILIVITTGLFFAFDSVYLFKHLSPAVPIIAAWLFFFVMATLLRTAFSDPGIVPRASADEAAYIEKSMAEPPSGDPQTYRPPPRTKEVTVNGQTIKLKFCFTCKIFRPPRASHCSMCDNCVERFDHHCPWVGNCVGKRNYKFFYMFLLSLSIHCCYIFAFVIIHLVMCKENRSFVDAMKESPARYPFTVYHTVVCFFSIWSIVGLTGFHTYLVASNQTTNEDIKGSFSSRRGQDNYNPYSVGSSCGNCLAVICGPMEPSLLDRRGMVIPEPPESA</sequence>
<dbReference type="PhylomeDB" id="A7SCF8"/>
<dbReference type="PANTHER" id="PTHR22883:SF43">
    <property type="entry name" value="PALMITOYLTRANSFERASE APP"/>
    <property type="match status" value="1"/>
</dbReference>
<feature type="transmembrane region" description="Helical" evidence="10">
    <location>
        <begin position="175"/>
        <end position="200"/>
    </location>
</feature>
<evidence type="ECO:0000256" key="6">
    <source>
        <dbReference type="ARBA" id="ARBA00023139"/>
    </source>
</evidence>
<comment type="domain">
    <text evidence="10">The DHHC domain is required for palmitoyltransferase activity.</text>
</comment>
<dbReference type="HOGENOM" id="CLU_018741_3_1_1"/>
<dbReference type="OMA" id="NDAHMCT"/>
<feature type="transmembrane region" description="Helical" evidence="10">
    <location>
        <begin position="59"/>
        <end position="80"/>
    </location>
</feature>
<dbReference type="Proteomes" id="UP000001593">
    <property type="component" value="Unassembled WGS sequence"/>
</dbReference>
<dbReference type="eggNOG" id="KOG1311">
    <property type="taxonomic scope" value="Eukaryota"/>
</dbReference>
<keyword evidence="2 10" id="KW-0808">Transferase</keyword>
<dbReference type="PANTHER" id="PTHR22883">
    <property type="entry name" value="ZINC FINGER DHHC DOMAIN CONTAINING PROTEIN"/>
    <property type="match status" value="1"/>
</dbReference>
<feature type="transmembrane region" description="Helical" evidence="10">
    <location>
        <begin position="220"/>
        <end position="247"/>
    </location>
</feature>
<reference evidence="12 13" key="1">
    <citation type="journal article" date="2007" name="Science">
        <title>Sea anemone genome reveals ancestral eumetazoan gene repertoire and genomic organization.</title>
        <authorList>
            <person name="Putnam N.H."/>
            <person name="Srivastava M."/>
            <person name="Hellsten U."/>
            <person name="Dirks B."/>
            <person name="Chapman J."/>
            <person name="Salamov A."/>
            <person name="Terry A."/>
            <person name="Shapiro H."/>
            <person name="Lindquist E."/>
            <person name="Kapitonov V.V."/>
            <person name="Jurka J."/>
            <person name="Genikhovich G."/>
            <person name="Grigoriev I.V."/>
            <person name="Lucas S.M."/>
            <person name="Steele R.E."/>
            <person name="Finnerty J.R."/>
            <person name="Technau U."/>
            <person name="Martindale M.Q."/>
            <person name="Rokhsar D.S."/>
        </authorList>
    </citation>
    <scope>NUCLEOTIDE SEQUENCE [LARGE SCALE GENOMIC DNA]</scope>
    <source>
        <strain evidence="13">CH2 X CH6</strain>
    </source>
</reference>
<dbReference type="InParanoid" id="A7SCF8"/>
<dbReference type="GO" id="GO:0019706">
    <property type="term" value="F:protein-cysteine S-palmitoyltransferase activity"/>
    <property type="evidence" value="ECO:0000318"/>
    <property type="project" value="GO_Central"/>
</dbReference>
<protein>
    <recommendedName>
        <fullName evidence="10">Palmitoyltransferase</fullName>
        <ecNumber evidence="10">2.3.1.225</ecNumber>
    </recommendedName>
</protein>
<keyword evidence="4 10" id="KW-1133">Transmembrane helix</keyword>
<keyword evidence="8 10" id="KW-0012">Acyltransferase</keyword>
<dbReference type="STRING" id="45351.A7SCF8"/>
<keyword evidence="5 10" id="KW-0472">Membrane</keyword>
<dbReference type="EC" id="2.3.1.225" evidence="10"/>
<evidence type="ECO:0000313" key="13">
    <source>
        <dbReference type="Proteomes" id="UP000001593"/>
    </source>
</evidence>
<keyword evidence="13" id="KW-1185">Reference proteome</keyword>
<dbReference type="PROSITE" id="PS50216">
    <property type="entry name" value="DHHC"/>
    <property type="match status" value="1"/>
</dbReference>
<dbReference type="GO" id="GO:0005794">
    <property type="term" value="C:Golgi apparatus"/>
    <property type="evidence" value="ECO:0000318"/>
    <property type="project" value="GO_Central"/>
</dbReference>
<dbReference type="AlphaFoldDB" id="A7SCF8"/>
<evidence type="ECO:0000259" key="11">
    <source>
        <dbReference type="Pfam" id="PF01529"/>
    </source>
</evidence>
<keyword evidence="7" id="KW-0449">Lipoprotein</keyword>
<feature type="non-terminal residue" evidence="12">
    <location>
        <position position="1"/>
    </location>
</feature>
<proteinExistence type="inferred from homology"/>
<evidence type="ECO:0000256" key="3">
    <source>
        <dbReference type="ARBA" id="ARBA00022692"/>
    </source>
</evidence>
<name>A7SCF8_NEMVE</name>
<keyword evidence="6" id="KW-0564">Palmitate</keyword>
<organism evidence="12 13">
    <name type="scientific">Nematostella vectensis</name>
    <name type="common">Starlet sea anemone</name>
    <dbReference type="NCBI Taxonomy" id="45351"/>
    <lineage>
        <taxon>Eukaryota</taxon>
        <taxon>Metazoa</taxon>
        <taxon>Cnidaria</taxon>
        <taxon>Anthozoa</taxon>
        <taxon>Hexacorallia</taxon>
        <taxon>Actiniaria</taxon>
        <taxon>Edwardsiidae</taxon>
        <taxon>Nematostella</taxon>
    </lineage>
</organism>
<evidence type="ECO:0000256" key="5">
    <source>
        <dbReference type="ARBA" id="ARBA00023136"/>
    </source>
</evidence>
<accession>A7SCF8</accession>
<dbReference type="Pfam" id="PF01529">
    <property type="entry name" value="DHHC"/>
    <property type="match status" value="1"/>
</dbReference>
<evidence type="ECO:0000256" key="9">
    <source>
        <dbReference type="ARBA" id="ARBA00048048"/>
    </source>
</evidence>
<evidence type="ECO:0000256" key="10">
    <source>
        <dbReference type="RuleBase" id="RU079119"/>
    </source>
</evidence>
<feature type="domain" description="Palmitoyltransferase DHHC" evidence="11">
    <location>
        <begin position="128"/>
        <end position="257"/>
    </location>
</feature>
<dbReference type="GO" id="GO:0005783">
    <property type="term" value="C:endoplasmic reticulum"/>
    <property type="evidence" value="ECO:0000318"/>
    <property type="project" value="GO_Central"/>
</dbReference>
<gene>
    <name evidence="12" type="ORF">NEMVEDRAFT_v1g113364</name>
</gene>
<dbReference type="EMBL" id="DS469623">
    <property type="protein sequence ID" value="EDO38596.1"/>
    <property type="molecule type" value="Genomic_DNA"/>
</dbReference>
<evidence type="ECO:0000256" key="2">
    <source>
        <dbReference type="ARBA" id="ARBA00022679"/>
    </source>
</evidence>
<evidence type="ECO:0000313" key="12">
    <source>
        <dbReference type="EMBL" id="EDO38596.1"/>
    </source>
</evidence>
<comment type="catalytic activity">
    <reaction evidence="9 10">
        <text>L-cysteinyl-[protein] + hexadecanoyl-CoA = S-hexadecanoyl-L-cysteinyl-[protein] + CoA</text>
        <dbReference type="Rhea" id="RHEA:36683"/>
        <dbReference type="Rhea" id="RHEA-COMP:10131"/>
        <dbReference type="Rhea" id="RHEA-COMP:11032"/>
        <dbReference type="ChEBI" id="CHEBI:29950"/>
        <dbReference type="ChEBI" id="CHEBI:57287"/>
        <dbReference type="ChEBI" id="CHEBI:57379"/>
        <dbReference type="ChEBI" id="CHEBI:74151"/>
        <dbReference type="EC" id="2.3.1.225"/>
    </reaction>
</comment>
<dbReference type="InterPro" id="IPR001594">
    <property type="entry name" value="Palmitoyltrfase_DHHC"/>
</dbReference>
<comment type="subcellular location">
    <subcellularLocation>
        <location evidence="1">Endomembrane system</location>
        <topology evidence="1">Multi-pass membrane protein</topology>
    </subcellularLocation>
</comment>
<evidence type="ECO:0000256" key="7">
    <source>
        <dbReference type="ARBA" id="ARBA00023288"/>
    </source>
</evidence>
<evidence type="ECO:0000256" key="4">
    <source>
        <dbReference type="ARBA" id="ARBA00022989"/>
    </source>
</evidence>
<dbReference type="InterPro" id="IPR039859">
    <property type="entry name" value="PFA4/ZDH16/20/ERF2-like"/>
</dbReference>
<evidence type="ECO:0000256" key="1">
    <source>
        <dbReference type="ARBA" id="ARBA00004127"/>
    </source>
</evidence>
<feature type="transmembrane region" description="Helical" evidence="10">
    <location>
        <begin position="29"/>
        <end position="47"/>
    </location>
</feature>
<keyword evidence="3 10" id="KW-0812">Transmembrane</keyword>
<comment type="similarity">
    <text evidence="10">Belongs to the DHHC palmitoyltransferase family.</text>
</comment>
<dbReference type="GO" id="GO:0006612">
    <property type="term" value="P:protein targeting to membrane"/>
    <property type="evidence" value="ECO:0000318"/>
    <property type="project" value="GO_Central"/>
</dbReference>
<evidence type="ECO:0000256" key="8">
    <source>
        <dbReference type="ARBA" id="ARBA00023315"/>
    </source>
</evidence>